<dbReference type="RefSeq" id="WP_316019340.1">
    <property type="nucleotide sequence ID" value="NZ_JAWDID010000025.1"/>
</dbReference>
<dbReference type="EMBL" id="JAWDID010000025">
    <property type="protein sequence ID" value="MDU0341520.1"/>
    <property type="molecule type" value="Genomic_DNA"/>
</dbReference>
<evidence type="ECO:0008006" key="4">
    <source>
        <dbReference type="Google" id="ProtNLM"/>
    </source>
</evidence>
<sequence length="154" mass="16285">MRTFRALMVLAAAATALLIGAGFGGIASAEVADGPAKRDIERHLGRKAARVVEGPVFYGDFNGDGRRDAVAFIYAETGGNSTSLDVLLFTGGPDGFRFFRKAEGVFGEGPRNVAIRPGAIDVTVTTLGPNDARCCPTLEKNLTIEISGVRRGRR</sequence>
<feature type="chain" id="PRO_5045921196" description="VCBS repeat-containing protein" evidence="1">
    <location>
        <begin position="30"/>
        <end position="154"/>
    </location>
</feature>
<organism evidence="2 3">
    <name type="scientific">Bosea rubneri</name>
    <dbReference type="NCBI Taxonomy" id="3075434"/>
    <lineage>
        <taxon>Bacteria</taxon>
        <taxon>Pseudomonadati</taxon>
        <taxon>Pseudomonadota</taxon>
        <taxon>Alphaproteobacteria</taxon>
        <taxon>Hyphomicrobiales</taxon>
        <taxon>Boseaceae</taxon>
        <taxon>Bosea</taxon>
    </lineage>
</organism>
<accession>A0ABU3SB00</accession>
<evidence type="ECO:0000313" key="3">
    <source>
        <dbReference type="Proteomes" id="UP001254257"/>
    </source>
</evidence>
<keyword evidence="3" id="KW-1185">Reference proteome</keyword>
<proteinExistence type="predicted"/>
<reference evidence="2 3" key="1">
    <citation type="submission" date="2023-09" db="EMBL/GenBank/DDBJ databases">
        <title>Whole genome shotgun sequencing (WGS) of Bosea sp. ZW T0_25, isolated from stored onions (Allium cepa).</title>
        <authorList>
            <person name="Stoll D.A."/>
            <person name="Huch M."/>
        </authorList>
    </citation>
    <scope>NUCLEOTIDE SEQUENCE [LARGE SCALE GENOMIC DNA]</scope>
    <source>
        <strain evidence="2 3">ZW T0_25</strain>
    </source>
</reference>
<evidence type="ECO:0000313" key="2">
    <source>
        <dbReference type="EMBL" id="MDU0341520.1"/>
    </source>
</evidence>
<dbReference type="Proteomes" id="UP001254257">
    <property type="component" value="Unassembled WGS sequence"/>
</dbReference>
<keyword evidence="1" id="KW-0732">Signal</keyword>
<feature type="signal peptide" evidence="1">
    <location>
        <begin position="1"/>
        <end position="29"/>
    </location>
</feature>
<protein>
    <recommendedName>
        <fullName evidence="4">VCBS repeat-containing protein</fullName>
    </recommendedName>
</protein>
<evidence type="ECO:0000256" key="1">
    <source>
        <dbReference type="SAM" id="SignalP"/>
    </source>
</evidence>
<comment type="caution">
    <text evidence="2">The sequence shown here is derived from an EMBL/GenBank/DDBJ whole genome shotgun (WGS) entry which is preliminary data.</text>
</comment>
<gene>
    <name evidence="2" type="ORF">RKE40_16605</name>
</gene>
<name>A0ABU3SB00_9HYPH</name>